<name>A0A5N1JFT0_9BACT</name>
<protein>
    <submittedName>
        <fullName evidence="2">Phytanoyl-CoA dioxygenase family protein</fullName>
    </submittedName>
</protein>
<dbReference type="Gene3D" id="2.60.120.620">
    <property type="entry name" value="q2cbj1_9rhob like domain"/>
    <property type="match status" value="1"/>
</dbReference>
<comment type="caution">
    <text evidence="2">The sequence shown here is derived from an EMBL/GenBank/DDBJ whole genome shotgun (WGS) entry which is preliminary data.</text>
</comment>
<keyword evidence="2" id="KW-0223">Dioxygenase</keyword>
<evidence type="ECO:0000256" key="1">
    <source>
        <dbReference type="ARBA" id="ARBA00001954"/>
    </source>
</evidence>
<evidence type="ECO:0000313" key="2">
    <source>
        <dbReference type="EMBL" id="KAA9353689.1"/>
    </source>
</evidence>
<organism evidence="2 3">
    <name type="scientific">Larkinella humicola</name>
    <dbReference type="NCBI Taxonomy" id="2607654"/>
    <lineage>
        <taxon>Bacteria</taxon>
        <taxon>Pseudomonadati</taxon>
        <taxon>Bacteroidota</taxon>
        <taxon>Cytophagia</taxon>
        <taxon>Cytophagales</taxon>
        <taxon>Spirosomataceae</taxon>
        <taxon>Larkinella</taxon>
    </lineage>
</organism>
<reference evidence="2 3" key="1">
    <citation type="submission" date="2019-09" db="EMBL/GenBank/DDBJ databases">
        <title>Genome Sequence of Larkinella sp MA1.</title>
        <authorList>
            <person name="Srinivasan S."/>
        </authorList>
    </citation>
    <scope>NUCLEOTIDE SEQUENCE [LARGE SCALE GENOMIC DNA]</scope>
    <source>
        <strain evidence="2 3">MA1</strain>
    </source>
</reference>
<dbReference type="GO" id="GO:0005506">
    <property type="term" value="F:iron ion binding"/>
    <property type="evidence" value="ECO:0007669"/>
    <property type="project" value="UniProtKB-ARBA"/>
</dbReference>
<sequence length="278" mass="31901">MQVTVDNTSLLDELNEAYAVSPEAIAFYQKNGYVKLKNVLSPEVLKHYGDVITDLVIRLNTLTKSMEERTTYERAFLQIMNLWREDKTAREFVFSRRLAKIAADLMGVDAVRLYHDQALYKEPSGGFTPWHADQFYWPLSSPKTVTVWIPLQDTPMEMGPLAFAEQSQQVEIGRNIEISDESERLLAEELTNLNFTINDTPFELGEVSYHAGWTFHRAGPNTSSTPRKVMTMIYMDAEQTITQPQNTYQEADWTTWLGSYPIGSKPEGELNPLLFERE</sequence>
<accession>A0A5N1JFT0</accession>
<dbReference type="GO" id="GO:0016706">
    <property type="term" value="F:2-oxoglutarate-dependent dioxygenase activity"/>
    <property type="evidence" value="ECO:0007669"/>
    <property type="project" value="UniProtKB-ARBA"/>
</dbReference>
<dbReference type="RefSeq" id="WP_150876973.1">
    <property type="nucleotide sequence ID" value="NZ_VTWS01000003.1"/>
</dbReference>
<comment type="cofactor">
    <cofactor evidence="1">
        <name>Fe(2+)</name>
        <dbReference type="ChEBI" id="CHEBI:29033"/>
    </cofactor>
</comment>
<dbReference type="Proteomes" id="UP000326344">
    <property type="component" value="Unassembled WGS sequence"/>
</dbReference>
<gene>
    <name evidence="2" type="ORF">F0P93_13730</name>
</gene>
<dbReference type="SUPFAM" id="SSF51197">
    <property type="entry name" value="Clavaminate synthase-like"/>
    <property type="match status" value="1"/>
</dbReference>
<dbReference type="InterPro" id="IPR008775">
    <property type="entry name" value="Phytyl_CoA_dOase-like"/>
</dbReference>
<dbReference type="PANTHER" id="PTHR20883">
    <property type="entry name" value="PHYTANOYL-COA DIOXYGENASE DOMAIN CONTAINING 1"/>
    <property type="match status" value="1"/>
</dbReference>
<keyword evidence="3" id="KW-1185">Reference proteome</keyword>
<keyword evidence="2" id="KW-0560">Oxidoreductase</keyword>
<evidence type="ECO:0000313" key="3">
    <source>
        <dbReference type="Proteomes" id="UP000326344"/>
    </source>
</evidence>
<dbReference type="PANTHER" id="PTHR20883:SF48">
    <property type="entry name" value="ECTOINE DIOXYGENASE"/>
    <property type="match status" value="1"/>
</dbReference>
<dbReference type="EMBL" id="VTWS01000003">
    <property type="protein sequence ID" value="KAA9353689.1"/>
    <property type="molecule type" value="Genomic_DNA"/>
</dbReference>
<proteinExistence type="predicted"/>
<dbReference type="AlphaFoldDB" id="A0A5N1JFT0"/>
<dbReference type="Pfam" id="PF05721">
    <property type="entry name" value="PhyH"/>
    <property type="match status" value="1"/>
</dbReference>